<evidence type="ECO:0000313" key="2">
    <source>
        <dbReference type="Proteomes" id="UP000015105"/>
    </source>
</evidence>
<dbReference type="Gramene" id="AET3Gv20713400.5">
    <property type="protein sequence ID" value="AET3Gv20713400.5"/>
    <property type="gene ID" value="AET3Gv20713400"/>
</dbReference>
<dbReference type="AlphaFoldDB" id="A0A453FLC6"/>
<reference evidence="1" key="5">
    <citation type="journal article" date="2021" name="G3 (Bethesda)">
        <title>Aegilops tauschii genome assembly Aet v5.0 features greater sequence contiguity and improved annotation.</title>
        <authorList>
            <person name="Wang L."/>
            <person name="Zhu T."/>
            <person name="Rodriguez J.C."/>
            <person name="Deal K.R."/>
            <person name="Dubcovsky J."/>
            <person name="McGuire P.E."/>
            <person name="Lux T."/>
            <person name="Spannagl M."/>
            <person name="Mayer K.F.X."/>
            <person name="Baldrich P."/>
            <person name="Meyers B.C."/>
            <person name="Huo N."/>
            <person name="Gu Y.Q."/>
            <person name="Zhou H."/>
            <person name="Devos K.M."/>
            <person name="Bennetzen J.L."/>
            <person name="Unver T."/>
            <person name="Budak H."/>
            <person name="Gulick P.J."/>
            <person name="Galiba G."/>
            <person name="Kalapos B."/>
            <person name="Nelson D.R."/>
            <person name="Li P."/>
            <person name="You F.M."/>
            <person name="Luo M.C."/>
            <person name="Dvorak J."/>
        </authorList>
    </citation>
    <scope>NUCLEOTIDE SEQUENCE [LARGE SCALE GENOMIC DNA]</scope>
    <source>
        <strain evidence="1">cv. AL8/78</strain>
    </source>
</reference>
<dbReference type="GO" id="GO:0016787">
    <property type="term" value="F:hydrolase activity"/>
    <property type="evidence" value="ECO:0007669"/>
    <property type="project" value="InterPro"/>
</dbReference>
<reference evidence="1" key="3">
    <citation type="journal article" date="2017" name="Nature">
        <title>Genome sequence of the progenitor of the wheat D genome Aegilops tauschii.</title>
        <authorList>
            <person name="Luo M.C."/>
            <person name="Gu Y.Q."/>
            <person name="Puiu D."/>
            <person name="Wang H."/>
            <person name="Twardziok S.O."/>
            <person name="Deal K.R."/>
            <person name="Huo N."/>
            <person name="Zhu T."/>
            <person name="Wang L."/>
            <person name="Wang Y."/>
            <person name="McGuire P.E."/>
            <person name="Liu S."/>
            <person name="Long H."/>
            <person name="Ramasamy R.K."/>
            <person name="Rodriguez J.C."/>
            <person name="Van S.L."/>
            <person name="Yuan L."/>
            <person name="Wang Z."/>
            <person name="Xia Z."/>
            <person name="Xiao L."/>
            <person name="Anderson O.D."/>
            <person name="Ouyang S."/>
            <person name="Liang Y."/>
            <person name="Zimin A.V."/>
            <person name="Pertea G."/>
            <person name="Qi P."/>
            <person name="Bennetzen J.L."/>
            <person name="Dai X."/>
            <person name="Dawson M.W."/>
            <person name="Muller H.G."/>
            <person name="Kugler K."/>
            <person name="Rivarola-Duarte L."/>
            <person name="Spannagl M."/>
            <person name="Mayer K.F.X."/>
            <person name="Lu F.H."/>
            <person name="Bevan M.W."/>
            <person name="Leroy P."/>
            <person name="Li P."/>
            <person name="You F.M."/>
            <person name="Sun Q."/>
            <person name="Liu Z."/>
            <person name="Lyons E."/>
            <person name="Wicker T."/>
            <person name="Salzberg S.L."/>
            <person name="Devos K.M."/>
            <person name="Dvorak J."/>
        </authorList>
    </citation>
    <scope>NUCLEOTIDE SEQUENCE [LARGE SCALE GENOMIC DNA]</scope>
    <source>
        <strain evidence="1">cv. AL8/78</strain>
    </source>
</reference>
<reference evidence="2" key="1">
    <citation type="journal article" date="2014" name="Science">
        <title>Ancient hybridizations among the ancestral genomes of bread wheat.</title>
        <authorList>
            <consortium name="International Wheat Genome Sequencing Consortium,"/>
            <person name="Marcussen T."/>
            <person name="Sandve S.R."/>
            <person name="Heier L."/>
            <person name="Spannagl M."/>
            <person name="Pfeifer M."/>
            <person name="Jakobsen K.S."/>
            <person name="Wulff B.B."/>
            <person name="Steuernagel B."/>
            <person name="Mayer K.F."/>
            <person name="Olsen O.A."/>
        </authorList>
    </citation>
    <scope>NUCLEOTIDE SEQUENCE [LARGE SCALE GENOMIC DNA]</scope>
    <source>
        <strain evidence="2">cv. AL8/78</strain>
    </source>
</reference>
<reference evidence="1" key="4">
    <citation type="submission" date="2019-03" db="UniProtKB">
        <authorList>
            <consortium name="EnsemblPlants"/>
        </authorList>
    </citation>
    <scope>IDENTIFICATION</scope>
</reference>
<dbReference type="Proteomes" id="UP000015105">
    <property type="component" value="Chromosome 3D"/>
</dbReference>
<evidence type="ECO:0000313" key="1">
    <source>
        <dbReference type="EnsemblPlants" id="AET3Gv20713400.5"/>
    </source>
</evidence>
<accession>A0A453FLC6</accession>
<reference evidence="2" key="2">
    <citation type="journal article" date="2017" name="Nat. Plants">
        <title>The Aegilops tauschii genome reveals multiple impacts of transposons.</title>
        <authorList>
            <person name="Zhao G."/>
            <person name="Zou C."/>
            <person name="Li K."/>
            <person name="Wang K."/>
            <person name="Li T."/>
            <person name="Gao L."/>
            <person name="Zhang X."/>
            <person name="Wang H."/>
            <person name="Yang Z."/>
            <person name="Liu X."/>
            <person name="Jiang W."/>
            <person name="Mao L."/>
            <person name="Kong X."/>
            <person name="Jiao Y."/>
            <person name="Jia J."/>
        </authorList>
    </citation>
    <scope>NUCLEOTIDE SEQUENCE [LARGE SCALE GENOMIC DNA]</scope>
    <source>
        <strain evidence="2">cv. AL8/78</strain>
    </source>
</reference>
<name>A0A453FLC6_AEGTS</name>
<dbReference type="GO" id="GO:0003676">
    <property type="term" value="F:nucleic acid binding"/>
    <property type="evidence" value="ECO:0007669"/>
    <property type="project" value="InterPro"/>
</dbReference>
<keyword evidence="2" id="KW-1185">Reference proteome</keyword>
<sequence length="47" mass="5373">MHEYGYLGSPVFNRRGHLIGISYLDRGHLQARGVYRLQNDVLSKLDG</sequence>
<dbReference type="PROSITE" id="PS01070">
    <property type="entry name" value="NUCLEASE_NON_SPEC"/>
    <property type="match status" value="1"/>
</dbReference>
<dbReference type="EnsemblPlants" id="AET3Gv20713400.5">
    <property type="protein sequence ID" value="AET3Gv20713400.5"/>
    <property type="gene ID" value="AET3Gv20713400"/>
</dbReference>
<protein>
    <submittedName>
        <fullName evidence="1">Uncharacterized protein</fullName>
    </submittedName>
</protein>
<dbReference type="GO" id="GO:0046872">
    <property type="term" value="F:metal ion binding"/>
    <property type="evidence" value="ECO:0007669"/>
    <property type="project" value="InterPro"/>
</dbReference>
<organism evidence="1 2">
    <name type="scientific">Aegilops tauschii subsp. strangulata</name>
    <name type="common">Goatgrass</name>
    <dbReference type="NCBI Taxonomy" id="200361"/>
    <lineage>
        <taxon>Eukaryota</taxon>
        <taxon>Viridiplantae</taxon>
        <taxon>Streptophyta</taxon>
        <taxon>Embryophyta</taxon>
        <taxon>Tracheophyta</taxon>
        <taxon>Spermatophyta</taxon>
        <taxon>Magnoliopsida</taxon>
        <taxon>Liliopsida</taxon>
        <taxon>Poales</taxon>
        <taxon>Poaceae</taxon>
        <taxon>BOP clade</taxon>
        <taxon>Pooideae</taxon>
        <taxon>Triticodae</taxon>
        <taxon>Triticeae</taxon>
        <taxon>Triticinae</taxon>
        <taxon>Aegilops</taxon>
    </lineage>
</organism>
<proteinExistence type="predicted"/>
<dbReference type="InterPro" id="IPR018524">
    <property type="entry name" value="DNA/RNA_endonuclease_AS"/>
</dbReference>